<name>A0ACB8YU01_CICIN</name>
<accession>A0ACB8YU01</accession>
<organism evidence="1 2">
    <name type="scientific">Cichorium intybus</name>
    <name type="common">Chicory</name>
    <dbReference type="NCBI Taxonomy" id="13427"/>
    <lineage>
        <taxon>Eukaryota</taxon>
        <taxon>Viridiplantae</taxon>
        <taxon>Streptophyta</taxon>
        <taxon>Embryophyta</taxon>
        <taxon>Tracheophyta</taxon>
        <taxon>Spermatophyta</taxon>
        <taxon>Magnoliopsida</taxon>
        <taxon>eudicotyledons</taxon>
        <taxon>Gunneridae</taxon>
        <taxon>Pentapetalae</taxon>
        <taxon>asterids</taxon>
        <taxon>campanulids</taxon>
        <taxon>Asterales</taxon>
        <taxon>Asteraceae</taxon>
        <taxon>Cichorioideae</taxon>
        <taxon>Cichorieae</taxon>
        <taxon>Cichoriinae</taxon>
        <taxon>Cichorium</taxon>
    </lineage>
</organism>
<dbReference type="EMBL" id="CM042017">
    <property type="protein sequence ID" value="KAI3688955.1"/>
    <property type="molecule type" value="Genomic_DNA"/>
</dbReference>
<reference evidence="2" key="1">
    <citation type="journal article" date="2022" name="Mol. Ecol. Resour.">
        <title>The genomes of chicory, endive, great burdock and yacon provide insights into Asteraceae palaeo-polyploidization history and plant inulin production.</title>
        <authorList>
            <person name="Fan W."/>
            <person name="Wang S."/>
            <person name="Wang H."/>
            <person name="Wang A."/>
            <person name="Jiang F."/>
            <person name="Liu H."/>
            <person name="Zhao H."/>
            <person name="Xu D."/>
            <person name="Zhang Y."/>
        </authorList>
    </citation>
    <scope>NUCLEOTIDE SEQUENCE [LARGE SCALE GENOMIC DNA]</scope>
    <source>
        <strain evidence="2">cv. Punajuju</strain>
    </source>
</reference>
<protein>
    <submittedName>
        <fullName evidence="1">Uncharacterized protein</fullName>
    </submittedName>
</protein>
<dbReference type="Proteomes" id="UP001055811">
    <property type="component" value="Linkage Group LG09"/>
</dbReference>
<gene>
    <name evidence="1" type="ORF">L2E82_46901</name>
</gene>
<evidence type="ECO:0000313" key="1">
    <source>
        <dbReference type="EMBL" id="KAI3688955.1"/>
    </source>
</evidence>
<reference evidence="1 2" key="2">
    <citation type="journal article" date="2022" name="Mol. Ecol. Resour.">
        <title>The genomes of chicory, endive, great burdock and yacon provide insights into Asteraceae paleo-polyploidization history and plant inulin production.</title>
        <authorList>
            <person name="Fan W."/>
            <person name="Wang S."/>
            <person name="Wang H."/>
            <person name="Wang A."/>
            <person name="Jiang F."/>
            <person name="Liu H."/>
            <person name="Zhao H."/>
            <person name="Xu D."/>
            <person name="Zhang Y."/>
        </authorList>
    </citation>
    <scope>NUCLEOTIDE SEQUENCE [LARGE SCALE GENOMIC DNA]</scope>
    <source>
        <strain evidence="2">cv. Punajuju</strain>
        <tissue evidence="1">Leaves</tissue>
    </source>
</reference>
<comment type="caution">
    <text evidence="1">The sequence shown here is derived from an EMBL/GenBank/DDBJ whole genome shotgun (WGS) entry which is preliminary data.</text>
</comment>
<evidence type="ECO:0000313" key="2">
    <source>
        <dbReference type="Proteomes" id="UP001055811"/>
    </source>
</evidence>
<sequence>MAKLILQVIDAADLMPKDGQGSASPFVEVNFDGQRQRTQTKSRDLNPAWNETLVFNVEDPRNLPFSTIEVTVYNDRDHNHHKNFLGRVRISGISVPLSETEASVQRYPLDKRGLFSNIRGDIALKIYAVHGGQYFSNQPPPPQPEQERPPQQHHHVRHENDWNDHVKSAKQVPVQEEINTNHFPFENEYKQYEDSDEKKKKNKEKQKEVRTFFSIGTGGGGAPAPVPAAPPPVTVESKSNFMRAGPPNMMHMQFPGQKPPPNFGLVETRPPVAARMGYRGADKTATTYDLVEQMHFLYVNVVKARDLPPMDLTGSLDPYVEVKLGNYKGVTKHHEKNQHPVWNQVFAFSKERLQSTILELVVKDKDLVTKDDFVGKLRFDIIDVPLRVPPDSPLAPQWYRLEDKNGMKVRGEIMLAVWMGTQADEAFPGAWHSDAHGISHHNLANTRSNVYFSPKLFYLRIHVIEAQDLIPVDRSRAPEFFVRLAVGSQMRITRISPIRSLNPQWQEELMFVASEPFDEFLIISVEDRIGQGKDVCVGRTHIPVRRIQPRIDYRKALEPVWIDLGRPSHWDDDSEKKKEEIAFKV</sequence>
<keyword evidence="2" id="KW-1185">Reference proteome</keyword>
<proteinExistence type="predicted"/>